<reference evidence="3" key="1">
    <citation type="submission" date="2016-10" db="EMBL/GenBank/DDBJ databases">
        <authorList>
            <person name="Varghese N."/>
            <person name="Submissions S."/>
        </authorList>
    </citation>
    <scope>NUCLEOTIDE SEQUENCE [LARGE SCALE GENOMIC DNA]</scope>
    <source>
        <strain evidence="3">DSM 7165</strain>
    </source>
</reference>
<keyword evidence="1" id="KW-0812">Transmembrane</keyword>
<evidence type="ECO:0008006" key="4">
    <source>
        <dbReference type="Google" id="ProtNLM"/>
    </source>
</evidence>
<gene>
    <name evidence="2" type="ORF">SAMN05421831_10810</name>
</gene>
<dbReference type="Pfam" id="PF11286">
    <property type="entry name" value="DUF3087"/>
    <property type="match status" value="1"/>
</dbReference>
<evidence type="ECO:0000313" key="3">
    <source>
        <dbReference type="Proteomes" id="UP000242999"/>
    </source>
</evidence>
<accession>A0A1H6SX08</accession>
<dbReference type="InterPro" id="IPR021438">
    <property type="entry name" value="DUF3087"/>
</dbReference>
<organism evidence="2 3">
    <name type="scientific">Allopseudospirillum japonicum</name>
    <dbReference type="NCBI Taxonomy" id="64971"/>
    <lineage>
        <taxon>Bacteria</taxon>
        <taxon>Pseudomonadati</taxon>
        <taxon>Pseudomonadota</taxon>
        <taxon>Gammaproteobacteria</taxon>
        <taxon>Oceanospirillales</taxon>
        <taxon>Oceanospirillaceae</taxon>
        <taxon>Allopseudospirillum</taxon>
    </lineage>
</organism>
<protein>
    <recommendedName>
        <fullName evidence="4">DUF3087 domain-containing protein</fullName>
    </recommendedName>
</protein>
<keyword evidence="1" id="KW-1133">Transmembrane helix</keyword>
<dbReference type="EMBL" id="FNYH01000008">
    <property type="protein sequence ID" value="SEI70354.1"/>
    <property type="molecule type" value="Genomic_DNA"/>
</dbReference>
<keyword evidence="3" id="KW-1185">Reference proteome</keyword>
<dbReference type="RefSeq" id="WP_093310019.1">
    <property type="nucleotide sequence ID" value="NZ_FNYH01000008.1"/>
</dbReference>
<sequence length="172" mass="19760">MQLQSLDAQVYRQRSRRLAWLFALVFAFLGMLFSSSLVYFWGSSQGGNFYLNLTGVLLGLGLTSLLVSLNRKHPYMAEIQYAWALKKTLNQISNRMPQIKAAAQANQPRALQCLYFYYQGLKQIYHLEDNPHHQVELLADIQALKEQLESLGLDYSHLDTFDPQWLTDLEAG</sequence>
<evidence type="ECO:0000256" key="1">
    <source>
        <dbReference type="SAM" id="Phobius"/>
    </source>
</evidence>
<feature type="transmembrane region" description="Helical" evidence="1">
    <location>
        <begin position="48"/>
        <end position="69"/>
    </location>
</feature>
<dbReference type="Proteomes" id="UP000242999">
    <property type="component" value="Unassembled WGS sequence"/>
</dbReference>
<name>A0A1H6SX08_9GAMM</name>
<feature type="transmembrane region" description="Helical" evidence="1">
    <location>
        <begin position="20"/>
        <end position="42"/>
    </location>
</feature>
<dbReference type="OrthoDB" id="6118461at2"/>
<dbReference type="STRING" id="64971.SAMN05421831_10810"/>
<proteinExistence type="predicted"/>
<keyword evidence="1" id="KW-0472">Membrane</keyword>
<dbReference type="AlphaFoldDB" id="A0A1H6SX08"/>
<evidence type="ECO:0000313" key="2">
    <source>
        <dbReference type="EMBL" id="SEI70354.1"/>
    </source>
</evidence>